<dbReference type="EMBL" id="FRFG01000027">
    <property type="protein sequence ID" value="SHO56624.1"/>
    <property type="molecule type" value="Genomic_DNA"/>
</dbReference>
<comment type="similarity">
    <text evidence="1">Belongs to the ATP-dependent AMP-binding enzyme family.</text>
</comment>
<dbReference type="Gene3D" id="3.30.300.30">
    <property type="match status" value="1"/>
</dbReference>
<dbReference type="Gene3D" id="3.40.50.12780">
    <property type="entry name" value="N-terminal domain of ligase-like"/>
    <property type="match status" value="1"/>
</dbReference>
<dbReference type="PANTHER" id="PTHR22754:SF32">
    <property type="entry name" value="DISCO-INTERACTING PROTEIN 2"/>
    <property type="match status" value="1"/>
</dbReference>
<dbReference type="SUPFAM" id="SSF56801">
    <property type="entry name" value="Acetyl-CoA synthetase-like"/>
    <property type="match status" value="1"/>
</dbReference>
<dbReference type="InterPro" id="IPR040097">
    <property type="entry name" value="FAAL/FAAC"/>
</dbReference>
<keyword evidence="2 8" id="KW-0436">Ligase</keyword>
<evidence type="ECO:0000313" key="9">
    <source>
        <dbReference type="Proteomes" id="UP000184600"/>
    </source>
</evidence>
<keyword evidence="5" id="KW-1133">Transmembrane helix</keyword>
<dbReference type="InterPro" id="IPR045851">
    <property type="entry name" value="AMP-bd_C_sf"/>
</dbReference>
<dbReference type="FunFam" id="3.40.50.12780:FF:000013">
    <property type="entry name" value="Long-chain-fatty-acid--AMP ligase FadD32"/>
    <property type="match status" value="1"/>
</dbReference>
<dbReference type="Proteomes" id="UP000184600">
    <property type="component" value="Unassembled WGS sequence"/>
</dbReference>
<gene>
    <name evidence="8" type="ORF">VQ7734_02393</name>
</gene>
<feature type="transmembrane region" description="Helical" evidence="5">
    <location>
        <begin position="78"/>
        <end position="96"/>
    </location>
</feature>
<evidence type="ECO:0000313" key="8">
    <source>
        <dbReference type="EMBL" id="SHO56624.1"/>
    </source>
</evidence>
<dbReference type="OrthoDB" id="9757559at2"/>
<reference evidence="9" key="1">
    <citation type="submission" date="2016-12" db="EMBL/GenBank/DDBJ databases">
        <authorList>
            <person name="Rodrigo-Torres L."/>
            <person name="Arahal R.D."/>
            <person name="Lucena T."/>
        </authorList>
    </citation>
    <scope>NUCLEOTIDE SEQUENCE [LARGE SCALE GENOMIC DNA]</scope>
</reference>
<sequence>MFIDHASTILDCLTGYRNTHPNALAYTFLPGGKPQGKVVTDYRTLDEQARKIAYSLVKRGLAGKNAILLYPAGLEFMYALYGCFYAGVVAIPGNLSRNSHHLMRLRDIIRDAGASAVLTTAELKDSMMSKLDCPEVEWLSFESEDMCISADLFPEVKREDIAFIQYTSGSTASPKGVMVSHGNLLANIIAIRDTFGTGEHVRIGGWLPQFHDMGLIGHILHASALGGHYVFMPPLSFIQRPVRWLQLMSDYHCAFSTVPNFAYDLCVDKVSPEKLQGLDFSHWKWAGNGAEPVQAETIDAFTRFLAPYGFSPAAMTPCYGMAETTLMVSSSTDEEVPVICEIPDSDVYQLDEYSQSQESRQKMQRLVSCGRVAPGHRIVIVHPETKQIQAEGQIGEIWVSGDSVAQGYWNNPDKTRQDFHAYTACGQGPFLRTGDSGITQDDQLFISGRLKDLIIVRGRNIFPQDIERSLADISPLFRKNKTAAIQTGQEIVLIQEVEKAALKSPALAESIYQSVTALTQAYEVSIRDLVLIPANTLPMTSSGKVQRALCRKRYEQSNFNVLCSLISIKDFEDERKKSNSVA</sequence>
<dbReference type="Pfam" id="PF23024">
    <property type="entry name" value="AMP-dom_DIP2-like"/>
    <property type="match status" value="1"/>
</dbReference>
<keyword evidence="5" id="KW-0472">Membrane</keyword>
<feature type="domain" description="AMP-binding enzyme C-terminal" evidence="7">
    <location>
        <begin position="452"/>
        <end position="559"/>
    </location>
</feature>
<evidence type="ECO:0000256" key="1">
    <source>
        <dbReference type="ARBA" id="ARBA00006432"/>
    </source>
</evidence>
<dbReference type="RefSeq" id="WP_073582795.1">
    <property type="nucleotide sequence ID" value="NZ_AP024898.1"/>
</dbReference>
<evidence type="ECO:0000256" key="2">
    <source>
        <dbReference type="ARBA" id="ARBA00022598"/>
    </source>
</evidence>
<dbReference type="PANTHER" id="PTHR22754">
    <property type="entry name" value="DISCO-INTERACTING PROTEIN 2 DIP2 -RELATED"/>
    <property type="match status" value="1"/>
</dbReference>
<feature type="domain" description="AMP-dependent synthetase/ligase" evidence="6">
    <location>
        <begin position="19"/>
        <end position="409"/>
    </location>
</feature>
<dbReference type="GO" id="GO:0071766">
    <property type="term" value="P:Actinobacterium-type cell wall biogenesis"/>
    <property type="evidence" value="ECO:0007669"/>
    <property type="project" value="UniProtKB-ARBA"/>
</dbReference>
<keyword evidence="4" id="KW-0443">Lipid metabolism</keyword>
<dbReference type="GO" id="GO:0016874">
    <property type="term" value="F:ligase activity"/>
    <property type="evidence" value="ECO:0007669"/>
    <property type="project" value="UniProtKB-KW"/>
</dbReference>
<name>A0A1M7YVF8_9VIBR</name>
<dbReference type="GO" id="GO:0070566">
    <property type="term" value="F:adenylyltransferase activity"/>
    <property type="evidence" value="ECO:0007669"/>
    <property type="project" value="TreeGrafter"/>
</dbReference>
<organism evidence="8 9">
    <name type="scientific">Vibrio quintilis</name>
    <dbReference type="NCBI Taxonomy" id="1117707"/>
    <lineage>
        <taxon>Bacteria</taxon>
        <taxon>Pseudomonadati</taxon>
        <taxon>Pseudomonadota</taxon>
        <taxon>Gammaproteobacteria</taxon>
        <taxon>Vibrionales</taxon>
        <taxon>Vibrionaceae</taxon>
        <taxon>Vibrio</taxon>
    </lineage>
</organism>
<proteinExistence type="inferred from homology"/>
<accession>A0A1M7YVF8</accession>
<evidence type="ECO:0000256" key="3">
    <source>
        <dbReference type="ARBA" id="ARBA00022832"/>
    </source>
</evidence>
<dbReference type="Pfam" id="PF00501">
    <property type="entry name" value="AMP-binding"/>
    <property type="match status" value="1"/>
</dbReference>
<evidence type="ECO:0000256" key="5">
    <source>
        <dbReference type="SAM" id="Phobius"/>
    </source>
</evidence>
<keyword evidence="3" id="KW-0276">Fatty acid metabolism</keyword>
<dbReference type="InterPro" id="IPR042099">
    <property type="entry name" value="ANL_N_sf"/>
</dbReference>
<dbReference type="EC" id="6.2.1.-" evidence="8"/>
<dbReference type="AlphaFoldDB" id="A0A1M7YVF8"/>
<evidence type="ECO:0000259" key="7">
    <source>
        <dbReference type="Pfam" id="PF23024"/>
    </source>
</evidence>
<evidence type="ECO:0000259" key="6">
    <source>
        <dbReference type="Pfam" id="PF00501"/>
    </source>
</evidence>
<dbReference type="CDD" id="cd05931">
    <property type="entry name" value="FAAL"/>
    <property type="match status" value="1"/>
</dbReference>
<dbReference type="InterPro" id="IPR000873">
    <property type="entry name" value="AMP-dep_synth/lig_dom"/>
</dbReference>
<evidence type="ECO:0000256" key="4">
    <source>
        <dbReference type="ARBA" id="ARBA00023098"/>
    </source>
</evidence>
<keyword evidence="9" id="KW-1185">Reference proteome</keyword>
<dbReference type="GO" id="GO:0006633">
    <property type="term" value="P:fatty acid biosynthetic process"/>
    <property type="evidence" value="ECO:0007669"/>
    <property type="project" value="TreeGrafter"/>
</dbReference>
<dbReference type="GO" id="GO:0005886">
    <property type="term" value="C:plasma membrane"/>
    <property type="evidence" value="ECO:0007669"/>
    <property type="project" value="TreeGrafter"/>
</dbReference>
<dbReference type="STRING" id="1117707.VQ7734_02393"/>
<protein>
    <submittedName>
        <fullName evidence="8">Putative fatty-acid--CoA ligase fadD21</fullName>
        <ecNumber evidence="8">6.2.1.-</ecNumber>
    </submittedName>
</protein>
<dbReference type="InterPro" id="IPR025110">
    <property type="entry name" value="AMP-bd_C"/>
</dbReference>
<keyword evidence="5" id="KW-0812">Transmembrane</keyword>